<proteinExistence type="predicted"/>
<feature type="transmembrane region" description="Helical" evidence="1">
    <location>
        <begin position="210"/>
        <end position="228"/>
    </location>
</feature>
<protein>
    <submittedName>
        <fullName evidence="2">DUF4239 domain-containing protein</fullName>
    </submittedName>
</protein>
<sequence length="253" mass="27247">MPHWLLLALAMIVCCAATFVIILVVQRRIGPDDDPSGTPDVIEYMTMMIGVVYAIVLGLAIAGAWEARGAAEATVRTEAQALHEISERSAVFPAADRQRIGESIDAYVAHVVRTEWSTMADHGRLDDRTGQLFGAVRTAVLAGEPRNELQGQAYAPMADRIAIADEARTDRGAAAQPTMPAVVWFGLIGGAVVSIGMVFALQIRRTARELTVAGLYCALFTFLLFLIWDMDAPFSRGMAIGADAFLAHFPQAG</sequence>
<evidence type="ECO:0000313" key="3">
    <source>
        <dbReference type="Proteomes" id="UP000481109"/>
    </source>
</evidence>
<dbReference type="AlphaFoldDB" id="A0A6G4XXA9"/>
<gene>
    <name evidence="2" type="ORF">G6045_40185</name>
</gene>
<dbReference type="Pfam" id="PF14023">
    <property type="entry name" value="Bestrophin-like"/>
    <property type="match status" value="1"/>
</dbReference>
<feature type="transmembrane region" description="Helical" evidence="1">
    <location>
        <begin position="181"/>
        <end position="203"/>
    </location>
</feature>
<organism evidence="2 3">
    <name type="scientific">Streptomyces mesophilus</name>
    <dbReference type="NCBI Taxonomy" id="1775132"/>
    <lineage>
        <taxon>Bacteria</taxon>
        <taxon>Bacillati</taxon>
        <taxon>Actinomycetota</taxon>
        <taxon>Actinomycetes</taxon>
        <taxon>Kitasatosporales</taxon>
        <taxon>Streptomycetaceae</taxon>
        <taxon>Streptomyces</taxon>
    </lineage>
</organism>
<comment type="caution">
    <text evidence="2">The sequence shown here is derived from an EMBL/GenBank/DDBJ whole genome shotgun (WGS) entry which is preliminary data.</text>
</comment>
<evidence type="ECO:0000313" key="2">
    <source>
        <dbReference type="EMBL" id="NGO81822.1"/>
    </source>
</evidence>
<feature type="transmembrane region" description="Helical" evidence="1">
    <location>
        <begin position="46"/>
        <end position="65"/>
    </location>
</feature>
<keyword evidence="1" id="KW-0812">Transmembrane</keyword>
<dbReference type="RefSeq" id="WP_165337196.1">
    <property type="nucleotide sequence ID" value="NZ_JAAKZW010000424.1"/>
</dbReference>
<keyword evidence="3" id="KW-1185">Reference proteome</keyword>
<accession>A0A6G4XXA9</accession>
<dbReference type="InterPro" id="IPR025333">
    <property type="entry name" value="DUF4239"/>
</dbReference>
<name>A0A6G4XXA9_9ACTN</name>
<dbReference type="Proteomes" id="UP000481109">
    <property type="component" value="Unassembled WGS sequence"/>
</dbReference>
<dbReference type="EMBL" id="JAAKZW010000424">
    <property type="protein sequence ID" value="NGO81822.1"/>
    <property type="molecule type" value="Genomic_DNA"/>
</dbReference>
<reference evidence="2 3" key="1">
    <citation type="submission" date="2020-02" db="EMBL/GenBank/DDBJ databases">
        <title>Whole-genome analyses of novel actinobacteria.</title>
        <authorList>
            <person name="Sahin N."/>
            <person name="Tokatli A."/>
        </authorList>
    </citation>
    <scope>NUCLEOTIDE SEQUENCE [LARGE SCALE GENOMIC DNA]</scope>
    <source>
        <strain evidence="2 3">YC504</strain>
    </source>
</reference>
<keyword evidence="1" id="KW-1133">Transmembrane helix</keyword>
<feature type="transmembrane region" description="Helical" evidence="1">
    <location>
        <begin position="6"/>
        <end position="25"/>
    </location>
</feature>
<keyword evidence="1" id="KW-0472">Membrane</keyword>
<evidence type="ECO:0000256" key="1">
    <source>
        <dbReference type="SAM" id="Phobius"/>
    </source>
</evidence>